<evidence type="ECO:0000313" key="1">
    <source>
        <dbReference type="EMBL" id="KAG2109014.1"/>
    </source>
</evidence>
<reference evidence="1" key="1">
    <citation type="journal article" date="2020" name="New Phytol.">
        <title>Comparative genomics reveals dynamic genome evolution in host specialist ectomycorrhizal fungi.</title>
        <authorList>
            <person name="Lofgren L.A."/>
            <person name="Nguyen N.H."/>
            <person name="Vilgalys R."/>
            <person name="Ruytinx J."/>
            <person name="Liao H.L."/>
            <person name="Branco S."/>
            <person name="Kuo A."/>
            <person name="LaButti K."/>
            <person name="Lipzen A."/>
            <person name="Andreopoulos W."/>
            <person name="Pangilinan J."/>
            <person name="Riley R."/>
            <person name="Hundley H."/>
            <person name="Na H."/>
            <person name="Barry K."/>
            <person name="Grigoriev I.V."/>
            <person name="Stajich J.E."/>
            <person name="Kennedy P.G."/>
        </authorList>
    </citation>
    <scope>NUCLEOTIDE SEQUENCE</scope>
    <source>
        <strain evidence="1">FC423</strain>
    </source>
</reference>
<gene>
    <name evidence="1" type="ORF">F5147DRAFT_612290</name>
</gene>
<dbReference type="RefSeq" id="XP_041293257.1">
    <property type="nucleotide sequence ID" value="XM_041432456.1"/>
</dbReference>
<organism evidence="1 2">
    <name type="scientific">Suillus discolor</name>
    <dbReference type="NCBI Taxonomy" id="1912936"/>
    <lineage>
        <taxon>Eukaryota</taxon>
        <taxon>Fungi</taxon>
        <taxon>Dikarya</taxon>
        <taxon>Basidiomycota</taxon>
        <taxon>Agaricomycotina</taxon>
        <taxon>Agaricomycetes</taxon>
        <taxon>Agaricomycetidae</taxon>
        <taxon>Boletales</taxon>
        <taxon>Suillineae</taxon>
        <taxon>Suillaceae</taxon>
        <taxon>Suillus</taxon>
    </lineage>
</organism>
<proteinExistence type="predicted"/>
<dbReference type="Proteomes" id="UP000823399">
    <property type="component" value="Unassembled WGS sequence"/>
</dbReference>
<protein>
    <submittedName>
        <fullName evidence="1">Uncharacterized protein</fullName>
    </submittedName>
</protein>
<keyword evidence="2" id="KW-1185">Reference proteome</keyword>
<dbReference type="GeneID" id="64694715"/>
<dbReference type="EMBL" id="JABBWM010000025">
    <property type="protein sequence ID" value="KAG2109014.1"/>
    <property type="molecule type" value="Genomic_DNA"/>
</dbReference>
<comment type="caution">
    <text evidence="1">The sequence shown here is derived from an EMBL/GenBank/DDBJ whole genome shotgun (WGS) entry which is preliminary data.</text>
</comment>
<accession>A0A9P7F8T3</accession>
<sequence>MVGPNDRLLFWVPPASRPAFYSPWNALVIPGNVELDLSRMAHGSRWQDCKSPTRRTTKERLLSLDSLARGDYV</sequence>
<evidence type="ECO:0000313" key="2">
    <source>
        <dbReference type="Proteomes" id="UP000823399"/>
    </source>
</evidence>
<dbReference type="OrthoDB" id="2615105at2759"/>
<dbReference type="AlphaFoldDB" id="A0A9P7F8T3"/>
<name>A0A9P7F8T3_9AGAM</name>